<dbReference type="InterPro" id="IPR010809">
    <property type="entry name" value="FliD_C"/>
</dbReference>
<evidence type="ECO:0000256" key="2">
    <source>
        <dbReference type="ARBA" id="ARBA00009764"/>
    </source>
</evidence>
<comment type="subcellular location">
    <subcellularLocation>
        <location evidence="1">Bacterial flagellum</location>
    </subcellularLocation>
</comment>
<dbReference type="Pfam" id="PF02465">
    <property type="entry name" value="FliD_N"/>
    <property type="match status" value="1"/>
</dbReference>
<feature type="domain" description="Flagellar hook-associated protein 2 C-terminal" evidence="9">
    <location>
        <begin position="321"/>
        <end position="361"/>
    </location>
</feature>
<dbReference type="GO" id="GO:0071973">
    <property type="term" value="P:bacterial-type flagellum-dependent cell motility"/>
    <property type="evidence" value="ECO:0007669"/>
    <property type="project" value="TreeGrafter"/>
</dbReference>
<evidence type="ECO:0000256" key="3">
    <source>
        <dbReference type="ARBA" id="ARBA00011255"/>
    </source>
</evidence>
<evidence type="ECO:0000256" key="7">
    <source>
        <dbReference type="ARBA" id="ARBA00033192"/>
    </source>
</evidence>
<evidence type="ECO:0000256" key="1">
    <source>
        <dbReference type="ARBA" id="ARBA00004365"/>
    </source>
</evidence>
<accession>A0A382HWU0</accession>
<proteinExistence type="inferred from homology"/>
<dbReference type="PANTHER" id="PTHR30288:SF0">
    <property type="entry name" value="FLAGELLAR HOOK-ASSOCIATED PROTEIN 2"/>
    <property type="match status" value="1"/>
</dbReference>
<dbReference type="GO" id="GO:0007155">
    <property type="term" value="P:cell adhesion"/>
    <property type="evidence" value="ECO:0007669"/>
    <property type="project" value="InterPro"/>
</dbReference>
<dbReference type="GO" id="GO:0009424">
    <property type="term" value="C:bacterial-type flagellum hook"/>
    <property type="evidence" value="ECO:0007669"/>
    <property type="project" value="InterPro"/>
</dbReference>
<reference evidence="10" key="1">
    <citation type="submission" date="2018-05" db="EMBL/GenBank/DDBJ databases">
        <authorList>
            <person name="Lanie J.A."/>
            <person name="Ng W.-L."/>
            <person name="Kazmierczak K.M."/>
            <person name="Andrzejewski T.M."/>
            <person name="Davidsen T.M."/>
            <person name="Wayne K.J."/>
            <person name="Tettelin H."/>
            <person name="Glass J.I."/>
            <person name="Rusch D."/>
            <person name="Podicherti R."/>
            <person name="Tsui H.-C.T."/>
            <person name="Winkler M.E."/>
        </authorList>
    </citation>
    <scope>NUCLEOTIDE SEQUENCE</scope>
</reference>
<dbReference type="InterPro" id="IPR003481">
    <property type="entry name" value="FliD_N"/>
</dbReference>
<evidence type="ECO:0000256" key="4">
    <source>
        <dbReference type="ARBA" id="ARBA00023054"/>
    </source>
</evidence>
<dbReference type="EMBL" id="UINC01063676">
    <property type="protein sequence ID" value="SVB91562.1"/>
    <property type="molecule type" value="Genomic_DNA"/>
</dbReference>
<evidence type="ECO:0000313" key="10">
    <source>
        <dbReference type="EMBL" id="SVB91562.1"/>
    </source>
</evidence>
<dbReference type="AlphaFoldDB" id="A0A382HWU0"/>
<organism evidence="10">
    <name type="scientific">marine metagenome</name>
    <dbReference type="NCBI Taxonomy" id="408172"/>
    <lineage>
        <taxon>unclassified sequences</taxon>
        <taxon>metagenomes</taxon>
        <taxon>ecological metagenomes</taxon>
    </lineage>
</organism>
<protein>
    <recommendedName>
        <fullName evidence="7">Filament cap protein</fullName>
    </recommendedName>
    <alternativeName>
        <fullName evidence="6">Flagellar cap protein</fullName>
    </alternativeName>
</protein>
<dbReference type="PANTHER" id="PTHR30288">
    <property type="entry name" value="FLAGELLAR CAP/ASSEMBLY PROTEIN FLID"/>
    <property type="match status" value="1"/>
</dbReference>
<gene>
    <name evidence="10" type="ORF">METZ01_LOCUS244416</name>
</gene>
<sequence length="366" mass="38593">MSDISFTGLGSGIDTASMIDALMSVEKRPVERLETKQNLVLQKKKAFQSFNTLISGLQTSSQRLAKSETFQTFQASMEPNKTLGASIDRGASAGSYTIEVLQTATAEQLSSSAFSDRLDQLNLSGNLLINGVGIEIKAEDSLLDINSKINKSQPGVSASVISVSSDDHRLLITSNKTGAAGINLIEAGSDNLLNQLGFTNGTTSSKHAISGGLESDTFASRTSFISNNLNLSGTQNGTVQIGSASVSIDLATQSLSDISEAINTANIAGVTASVQEVEVDGQTTYKLQINGTQSLVDDNNVLQKLGLLEANKDPSQVLQTGRDSQFKVNNIDITRSSNTVSDVINGVTLNLKSPNASTEEAPVQLR</sequence>
<comment type="similarity">
    <text evidence="2">Belongs to the FliD family.</text>
</comment>
<evidence type="ECO:0000256" key="6">
    <source>
        <dbReference type="ARBA" id="ARBA00033074"/>
    </source>
</evidence>
<keyword evidence="5" id="KW-0975">Bacterial flagellum</keyword>
<feature type="domain" description="Flagellar hook-associated protein 2 N-terminal" evidence="8">
    <location>
        <begin position="11"/>
        <end position="106"/>
    </location>
</feature>
<evidence type="ECO:0000259" key="9">
    <source>
        <dbReference type="Pfam" id="PF07195"/>
    </source>
</evidence>
<feature type="non-terminal residue" evidence="10">
    <location>
        <position position="366"/>
    </location>
</feature>
<evidence type="ECO:0000259" key="8">
    <source>
        <dbReference type="Pfam" id="PF02465"/>
    </source>
</evidence>
<comment type="subunit">
    <text evidence="3">Homopentamer.</text>
</comment>
<name>A0A382HWU0_9ZZZZ</name>
<dbReference type="InterPro" id="IPR040026">
    <property type="entry name" value="FliD"/>
</dbReference>
<evidence type="ECO:0000256" key="5">
    <source>
        <dbReference type="ARBA" id="ARBA00023143"/>
    </source>
</evidence>
<dbReference type="Pfam" id="PF07195">
    <property type="entry name" value="FliD_C"/>
    <property type="match status" value="1"/>
</dbReference>
<keyword evidence="4" id="KW-0175">Coiled coil</keyword>
<dbReference type="GO" id="GO:0009421">
    <property type="term" value="C:bacterial-type flagellum filament cap"/>
    <property type="evidence" value="ECO:0007669"/>
    <property type="project" value="InterPro"/>
</dbReference>